<sequence>MKKSLNKIFGLFIILASTTASAVVPYKIPKICQDLPTYAQLKAALSNAQSQTNGGFGLHMWASVVNRDGFVCAVAYSGADRNKQWPGSRIISAQKAYTANAFSLDGLALSTANIYSAIQPGGSLFGLQASNPIDPATAYLGSPLRYGTEKDPLVGKKIGGINGFGGGLGLYKNGANNKPIIVGAIGVSGDSSCADHNIAWRTRSNLVGFNILPAGVSNAKDDGIVYDTNNIYTGWEHPKCSSAAKAASIAIGAGS</sequence>
<evidence type="ECO:0000256" key="1">
    <source>
        <dbReference type="SAM" id="SignalP"/>
    </source>
</evidence>
<dbReference type="AlphaFoldDB" id="A0A1R4GZ50"/>
<organism evidence="2 3">
    <name type="scientific">Crenothrix polyspora</name>
    <dbReference type="NCBI Taxonomy" id="360316"/>
    <lineage>
        <taxon>Bacteria</taxon>
        <taxon>Pseudomonadati</taxon>
        <taxon>Pseudomonadota</taxon>
        <taxon>Gammaproteobacteria</taxon>
        <taxon>Methylococcales</taxon>
        <taxon>Crenotrichaceae</taxon>
        <taxon>Crenothrix</taxon>
    </lineage>
</organism>
<dbReference type="SUPFAM" id="SSF143744">
    <property type="entry name" value="GlcG-like"/>
    <property type="match status" value="1"/>
</dbReference>
<dbReference type="Proteomes" id="UP000195667">
    <property type="component" value="Unassembled WGS sequence"/>
</dbReference>
<keyword evidence="1" id="KW-0732">Signal</keyword>
<dbReference type="InterPro" id="IPR005624">
    <property type="entry name" value="PduO/GlcC-like"/>
</dbReference>
<dbReference type="Gene3D" id="3.30.450.150">
    <property type="entry name" value="Haem-degrading domain"/>
    <property type="match status" value="1"/>
</dbReference>
<accession>A0A1R4GZ50</accession>
<protein>
    <recommendedName>
        <fullName evidence="4">Heme-binding protein</fullName>
    </recommendedName>
</protein>
<dbReference type="RefSeq" id="WP_087142045.1">
    <property type="nucleotide sequence ID" value="NZ_FUKI01000002.1"/>
</dbReference>
<keyword evidence="3" id="KW-1185">Reference proteome</keyword>
<feature type="signal peptide" evidence="1">
    <location>
        <begin position="1"/>
        <end position="22"/>
    </location>
</feature>
<feature type="chain" id="PRO_5012503779" description="Heme-binding protein" evidence="1">
    <location>
        <begin position="23"/>
        <end position="255"/>
    </location>
</feature>
<proteinExistence type="predicted"/>
<dbReference type="OrthoDB" id="263920at2"/>
<evidence type="ECO:0008006" key="4">
    <source>
        <dbReference type="Google" id="ProtNLM"/>
    </source>
</evidence>
<evidence type="ECO:0000313" key="2">
    <source>
        <dbReference type="EMBL" id="SJM89232.1"/>
    </source>
</evidence>
<dbReference type="Pfam" id="PF03928">
    <property type="entry name" value="HbpS-like"/>
    <property type="match status" value="1"/>
</dbReference>
<dbReference type="EMBL" id="FUKI01000002">
    <property type="protein sequence ID" value="SJM89232.1"/>
    <property type="molecule type" value="Genomic_DNA"/>
</dbReference>
<reference evidence="3" key="1">
    <citation type="submission" date="2017-02" db="EMBL/GenBank/DDBJ databases">
        <authorList>
            <person name="Daims H."/>
        </authorList>
    </citation>
    <scope>NUCLEOTIDE SEQUENCE [LARGE SCALE GENOMIC DNA]</scope>
</reference>
<dbReference type="InterPro" id="IPR038084">
    <property type="entry name" value="PduO/GlcC-like_sf"/>
</dbReference>
<evidence type="ECO:0000313" key="3">
    <source>
        <dbReference type="Proteomes" id="UP000195667"/>
    </source>
</evidence>
<gene>
    <name evidence="2" type="ORF">CRENPOLYSF1_100087</name>
</gene>
<name>A0A1R4GZ50_9GAMM</name>